<evidence type="ECO:0000259" key="2">
    <source>
        <dbReference type="SMART" id="SM00672"/>
    </source>
</evidence>
<dbReference type="SMART" id="SM00672">
    <property type="entry name" value="CAP10"/>
    <property type="match status" value="1"/>
</dbReference>
<name>A0AAV9WIQ3_9PEZI</name>
<dbReference type="InterPro" id="IPR006598">
    <property type="entry name" value="CAP10"/>
</dbReference>
<gene>
    <name evidence="3" type="ORF">TWF481_004136</name>
</gene>
<feature type="transmembrane region" description="Helical" evidence="1">
    <location>
        <begin position="20"/>
        <end position="39"/>
    </location>
</feature>
<feature type="domain" description="Glycosyl transferase CAP10" evidence="2">
    <location>
        <begin position="165"/>
        <end position="431"/>
    </location>
</feature>
<keyword evidence="1" id="KW-1133">Transmembrane helix</keyword>
<keyword evidence="4" id="KW-1185">Reference proteome</keyword>
<keyword evidence="1" id="KW-0812">Transmembrane</keyword>
<dbReference type="PANTHER" id="PTHR12203:SF63">
    <property type="entry name" value="GLYCOSYL TRANSFERASE CAP10 DOMAIN-CONTAINING PROTEIN"/>
    <property type="match status" value="1"/>
</dbReference>
<dbReference type="AlphaFoldDB" id="A0AAV9WIQ3"/>
<evidence type="ECO:0000313" key="3">
    <source>
        <dbReference type="EMBL" id="KAK6509388.1"/>
    </source>
</evidence>
<dbReference type="Pfam" id="PF05686">
    <property type="entry name" value="Glyco_transf_90"/>
    <property type="match status" value="1"/>
</dbReference>
<protein>
    <recommendedName>
        <fullName evidence="2">Glycosyl transferase CAP10 domain-containing protein</fullName>
    </recommendedName>
</protein>
<proteinExistence type="predicted"/>
<dbReference type="InterPro" id="IPR051091">
    <property type="entry name" value="O-Glucosyltr/Glycosyltrsf_90"/>
</dbReference>
<dbReference type="EMBL" id="JAVHJL010000002">
    <property type="protein sequence ID" value="KAK6509388.1"/>
    <property type="molecule type" value="Genomic_DNA"/>
</dbReference>
<dbReference type="Proteomes" id="UP001370758">
    <property type="component" value="Unassembled WGS sequence"/>
</dbReference>
<keyword evidence="1" id="KW-0472">Membrane</keyword>
<reference evidence="3 4" key="1">
    <citation type="submission" date="2023-08" db="EMBL/GenBank/DDBJ databases">
        <authorList>
            <person name="Palmer J.M."/>
        </authorList>
    </citation>
    <scope>NUCLEOTIDE SEQUENCE [LARGE SCALE GENOMIC DNA]</scope>
    <source>
        <strain evidence="3 4">TWF481</strain>
    </source>
</reference>
<sequence>MGRYRRMGGLGRRPFFLRMAFAEALLAAVGLMAVLKYFFNSDSAGLYNLLLLRPYSDDSAPSYPTLEINGRRVKSWAERPLFLTEKQCRREYPLLYAPIEEAVGRGEFEFLRGPDEYTALVTARVKGNRLYIISSSNTTNNNVNVMHRSAALHQINKALATSPEPLPDTVFSFTPIDYPKNNSWVYSKWYDHTEILNYWPVPHFGHWSWPVEYIGPLTEVLTKVSQIETTLPFAEKIDKLFWRGTTYFNPIQNGNLRGNLLSATDGKDWADIGQLKWTTLEKAQNIIQIPEICRYKYIAYTEGITYSGRLPFHMLCESVIITPPINYMMHSTHLMKPLFAWKLGFQSTKAMDDWGMKRLRKAWPRDYRPDEANAIFVSPDWSDLEETIMWLRDNPHIAQGIAARQKELFVEKGYLSESAEMCYWRELIRGWNKVAIPTGGGWGELGIPWETFALTGKTNFK</sequence>
<evidence type="ECO:0000313" key="4">
    <source>
        <dbReference type="Proteomes" id="UP001370758"/>
    </source>
</evidence>
<accession>A0AAV9WIQ3</accession>
<evidence type="ECO:0000256" key="1">
    <source>
        <dbReference type="SAM" id="Phobius"/>
    </source>
</evidence>
<comment type="caution">
    <text evidence="3">The sequence shown here is derived from an EMBL/GenBank/DDBJ whole genome shotgun (WGS) entry which is preliminary data.</text>
</comment>
<organism evidence="3 4">
    <name type="scientific">Arthrobotrys musiformis</name>
    <dbReference type="NCBI Taxonomy" id="47236"/>
    <lineage>
        <taxon>Eukaryota</taxon>
        <taxon>Fungi</taxon>
        <taxon>Dikarya</taxon>
        <taxon>Ascomycota</taxon>
        <taxon>Pezizomycotina</taxon>
        <taxon>Orbiliomycetes</taxon>
        <taxon>Orbiliales</taxon>
        <taxon>Orbiliaceae</taxon>
        <taxon>Arthrobotrys</taxon>
    </lineage>
</organism>
<dbReference type="PANTHER" id="PTHR12203">
    <property type="entry name" value="KDEL LYS-ASP-GLU-LEU CONTAINING - RELATED"/>
    <property type="match status" value="1"/>
</dbReference>